<reference evidence="4" key="1">
    <citation type="submission" date="2022-05" db="EMBL/GenBank/DDBJ databases">
        <title>Novel bacterial taxa in a minimal lignocellulolytic consortium and its capacity to transform plastics disclosed by genome-resolved metagenomics.</title>
        <authorList>
            <person name="Rodriguez C.A.D."/>
            <person name="Diaz-Garcia L."/>
            <person name="Herrera K."/>
            <person name="Tarazona N.A."/>
            <person name="Sproer C."/>
            <person name="Overmann J."/>
            <person name="Jimenez D.J."/>
        </authorList>
    </citation>
    <scope>NUCLEOTIDE SEQUENCE</scope>
    <source>
        <strain evidence="4">MAG5</strain>
    </source>
</reference>
<accession>A0A9J6Z952</accession>
<dbReference type="KEGG" id="plig:NAG76_12870"/>
<dbReference type="GO" id="GO:0004190">
    <property type="term" value="F:aspartic-type endopeptidase activity"/>
    <property type="evidence" value="ECO:0007669"/>
    <property type="project" value="InterPro"/>
</dbReference>
<dbReference type="PANTHER" id="PTHR30487:SF0">
    <property type="entry name" value="PREPILIN LEADER PEPTIDASE_N-METHYLTRANSFERASE-RELATED"/>
    <property type="match status" value="1"/>
</dbReference>
<dbReference type="GO" id="GO:0006465">
    <property type="term" value="P:signal peptide processing"/>
    <property type="evidence" value="ECO:0007669"/>
    <property type="project" value="TreeGrafter"/>
</dbReference>
<evidence type="ECO:0000313" key="4">
    <source>
        <dbReference type="EMBL" id="URN92742.1"/>
    </source>
</evidence>
<keyword evidence="2" id="KW-0812">Transmembrane</keyword>
<evidence type="ECO:0000259" key="3">
    <source>
        <dbReference type="Pfam" id="PF01478"/>
    </source>
</evidence>
<feature type="transmembrane region" description="Helical" evidence="2">
    <location>
        <begin position="148"/>
        <end position="167"/>
    </location>
</feature>
<feature type="transmembrane region" description="Helical" evidence="2">
    <location>
        <begin position="79"/>
        <end position="112"/>
    </location>
</feature>
<feature type="transmembrane region" description="Helical" evidence="2">
    <location>
        <begin position="49"/>
        <end position="67"/>
    </location>
</feature>
<organism evidence="4 5">
    <name type="scientific">Candidatus Pristimantibacillus lignocellulolyticus</name>
    <dbReference type="NCBI Taxonomy" id="2994561"/>
    <lineage>
        <taxon>Bacteria</taxon>
        <taxon>Bacillati</taxon>
        <taxon>Bacillota</taxon>
        <taxon>Bacilli</taxon>
        <taxon>Bacillales</taxon>
        <taxon>Paenibacillaceae</taxon>
        <taxon>Candidatus Pristimantibacillus</taxon>
    </lineage>
</organism>
<feature type="domain" description="Prepilin type IV endopeptidase peptidase" evidence="3">
    <location>
        <begin position="6"/>
        <end position="107"/>
    </location>
</feature>
<dbReference type="InterPro" id="IPR050882">
    <property type="entry name" value="Prepilin_peptidase/N-MTase"/>
</dbReference>
<keyword evidence="2" id="KW-0472">Membrane</keyword>
<dbReference type="Pfam" id="PF01478">
    <property type="entry name" value="Peptidase_A24"/>
    <property type="match status" value="1"/>
</dbReference>
<sequence length="168" mass="18999">MENYWLAILIVIISFYYDVTSLKIPNWICLSSLICGYIYCIYQEGWAGVWLATIALIVGFVPMWLIYLFKGIGAGDVKLFASLATLIGIGSIVELMVISFLIGGIISVLFIGYRTLLKIKHRVRYYYSKYTVEANSNPTLIALGIKKVHHFPFMLAVTPAMIVVYLLR</sequence>
<evidence type="ECO:0000256" key="2">
    <source>
        <dbReference type="SAM" id="Phobius"/>
    </source>
</evidence>
<dbReference type="EMBL" id="CP097899">
    <property type="protein sequence ID" value="URN92742.1"/>
    <property type="molecule type" value="Genomic_DNA"/>
</dbReference>
<dbReference type="Proteomes" id="UP001056756">
    <property type="component" value="Chromosome"/>
</dbReference>
<protein>
    <submittedName>
        <fullName evidence="4">A24 family peptidase</fullName>
    </submittedName>
</protein>
<dbReference type="Gene3D" id="1.20.120.1220">
    <property type="match status" value="1"/>
</dbReference>
<comment type="similarity">
    <text evidence="1">Belongs to the peptidase A24 family.</text>
</comment>
<name>A0A9J6Z952_9BACL</name>
<dbReference type="PANTHER" id="PTHR30487">
    <property type="entry name" value="TYPE 4 PREPILIN-LIKE PROTEINS LEADER PEPTIDE-PROCESSING ENZYME"/>
    <property type="match status" value="1"/>
</dbReference>
<dbReference type="GO" id="GO:0005886">
    <property type="term" value="C:plasma membrane"/>
    <property type="evidence" value="ECO:0007669"/>
    <property type="project" value="TreeGrafter"/>
</dbReference>
<keyword evidence="2" id="KW-1133">Transmembrane helix</keyword>
<evidence type="ECO:0000256" key="1">
    <source>
        <dbReference type="ARBA" id="ARBA00005801"/>
    </source>
</evidence>
<dbReference type="InterPro" id="IPR000045">
    <property type="entry name" value="Prepilin_IV_endopep_pep"/>
</dbReference>
<dbReference type="AlphaFoldDB" id="A0A9J6Z952"/>
<evidence type="ECO:0000313" key="5">
    <source>
        <dbReference type="Proteomes" id="UP001056756"/>
    </source>
</evidence>
<gene>
    <name evidence="4" type="ORF">NAG76_12870</name>
</gene>
<proteinExistence type="inferred from homology"/>